<evidence type="ECO:0000313" key="12">
    <source>
        <dbReference type="Proteomes" id="UP000663829"/>
    </source>
</evidence>
<keyword evidence="12" id="KW-1185">Reference proteome</keyword>
<keyword evidence="6" id="KW-0804">Transcription</keyword>
<name>A0A813SG82_9BILA</name>
<evidence type="ECO:0000313" key="11">
    <source>
        <dbReference type="EMBL" id="CAF3583893.1"/>
    </source>
</evidence>
<keyword evidence="3" id="KW-0678">Repressor</keyword>
<keyword evidence="5" id="KW-0010">Activator</keyword>
<dbReference type="InterPro" id="IPR051647">
    <property type="entry name" value="Mediator_comp_sub12"/>
</dbReference>
<feature type="non-terminal residue" evidence="10">
    <location>
        <position position="1"/>
    </location>
</feature>
<dbReference type="PANTHER" id="PTHR46007">
    <property type="entry name" value="MEDIATOR OF RNA POLYMERASE II TRANSCRIPTION SUBUNIT 12"/>
    <property type="match status" value="1"/>
</dbReference>
<evidence type="ECO:0000259" key="9">
    <source>
        <dbReference type="SMART" id="SM01281"/>
    </source>
</evidence>
<dbReference type="GO" id="GO:0016592">
    <property type="term" value="C:mediator complex"/>
    <property type="evidence" value="ECO:0007669"/>
    <property type="project" value="InterPro"/>
</dbReference>
<evidence type="ECO:0000256" key="6">
    <source>
        <dbReference type="ARBA" id="ARBA00023163"/>
    </source>
</evidence>
<evidence type="ECO:0000256" key="1">
    <source>
        <dbReference type="ARBA" id="ARBA00004123"/>
    </source>
</evidence>
<dbReference type="Pfam" id="PF12145">
    <property type="entry name" value="Med12-LCEWAV"/>
    <property type="match status" value="1"/>
</dbReference>
<dbReference type="SMART" id="SM01281">
    <property type="entry name" value="Med12"/>
    <property type="match status" value="1"/>
</dbReference>
<proteinExistence type="inferred from homology"/>
<evidence type="ECO:0000256" key="4">
    <source>
        <dbReference type="ARBA" id="ARBA00023015"/>
    </source>
</evidence>
<dbReference type="InterPro" id="IPR019035">
    <property type="entry name" value="Mediator_Med12"/>
</dbReference>
<evidence type="ECO:0000313" key="10">
    <source>
        <dbReference type="EMBL" id="CAF0799015.1"/>
    </source>
</evidence>
<evidence type="ECO:0000256" key="8">
    <source>
        <dbReference type="SAM" id="MobiDB-lite"/>
    </source>
</evidence>
<dbReference type="GO" id="GO:0045944">
    <property type="term" value="P:positive regulation of transcription by RNA polymerase II"/>
    <property type="evidence" value="ECO:0007669"/>
    <property type="project" value="TreeGrafter"/>
</dbReference>
<dbReference type="OrthoDB" id="20828at2759"/>
<feature type="domain" description="Mediator complex subunit Med12" evidence="9">
    <location>
        <begin position="93"/>
        <end position="154"/>
    </location>
</feature>
<dbReference type="Proteomes" id="UP000681722">
    <property type="component" value="Unassembled WGS sequence"/>
</dbReference>
<evidence type="ECO:0000256" key="5">
    <source>
        <dbReference type="ARBA" id="ARBA00023159"/>
    </source>
</evidence>
<comment type="caution">
    <text evidence="10">The sequence shown here is derived from an EMBL/GenBank/DDBJ whole genome shotgun (WGS) entry which is preliminary data.</text>
</comment>
<sequence length="2131" mass="243990">MSRPVRRNRPYLPDVYVQEPKQKEDELSAETVKNGFTFKYIDLALEHDGFKGTDFKQSEDDILNLFRHILTKKDENNTINDLKKKFPLNTKDNFWPVMAARTQKRFETWMSALASTEPVNKLAKSVPTFLKKEDVFQHLFEHNVALLRAGWYIKMLALYYSSNNDSKQKKRHVPTDPCTEWTKAIIDILKDVFERLIKDNHSQTSISELNTPSAINLDSEQINGPNSVPTTVGSLTPQYGPSTPQMLHSSILSQPSASPTQTPTISVYQNTADKTRRQWDYYNRLLRVLFDQGLLDRQNIVEWVVDTFIDRIKHADDHSLRYVVPIVFQYSSEILEYEIFSRKISYYCCTRIGEVYNDYVASNLTQTTLQTTFSNLMTCPMHRLIIGSLSAIVQCITLRCPAALLYNAPLDEQQKPDTLLKYSSPLDFLPCYPSQLPLPAGIDQSETKQMLTQAEDDLRARSLAIEHKWSTDKLQSVSGQAISRVLYVLEVLDEFKEERYLLENVYSKIYPNSASKELLTPELETAIVHLMCDWAITTCRAGVYRAFFVARLLEKRQAEKKLISQQQLINTSDEKESDYLNSSTLVTNPFQSALTEYLLKQAPTLNGNNDADISFATLVMLFSELIRLNIFSSKQFMCSIVSHGLVSLIDHQDENQQQNHQQQQHHHHLPTKTFPLAPPPPPLSSSFHPSQPQLSHFVPANNNSLLAKSMSYNSVKSEPEDHKPDIMSVLQRRTSQSTVLDLDQMDNNHTNTDYSTTRQKPANRLNINANPNNDSTPSSDNNILKYRRYQLFLEQFPFPLDDDFRDDFNQRKIILYGISLKRDDAHKQLKANVRQLSSMFRLKNCIDTSSCVPPFTRSIPYAKYYQIKTSLLQLSYHDQYYITNRVSKLLLERITAYIERQTRRLPWLDDIAFLFELMEKTLNLYGLIQTCVELLKIFSRIESMHAVKASPGISNYVAELYLEITSVFRFYTPILILTPANMIQVFENLITICGKIVDPQRTTSVERALLMLMHDFYSSCPYLKSKYSEKVQQTITLIKKELYAQNTQNNKQDPHANFKWDPNFFMKIIESPRSASNEIQIDRTYAKQLDESSQARCNFVINTIIAVANSSSLTYIHDMGHLATELTCQVASLNSVWLLAIKALSSCTNVNRPPGTANIYSVFDELNKRVDTNDLYVHNNLSVFISIMIARHAFSINEYIIVAVQSVISSSPKTNGEQENEPGTRFTCHVLEHLFSANHNPWQMMIASRERRLLASNYRLIAFGAFLCVLKSLLILNQASFKDSKKYLDLCKDKALKHKEQNKFDNKDINSQFQNYFRPCRDPYPEELSDMALRVLNSCCDQDWIQERCLKESDTLCNQTNLCDKLLEEGQAQQLLRLICYKSNNELRQLSFDKGTKNIISSLLLNLNQWTLRSTILELKLMLKQLEYREPKQTEHSNHLLQSIASATIELFQHQTEGKYTVNNLTNNNTSTPILFDRKGIWLIAPLISRLPNNVQGKILQLAGSVLENGNSMLNSTKSKADKENQVLRSISLLSHQPFLSLVLSCLKDQDSQRVGLLDSLRGQLEQLYKQAPIVQDDPNMKAIIFESLQLRLSLIGGMFETIVRNHNSSSEWISVLSQLIASGVIDTKNNEKLLNTVLDMLGVLIHSLIPAEGSIESSRVYINLVRKVRKDLGERTSEALDEVKRFLPLQKTSFEVYVVEPFDAVSNRLVNQEMKKHGLQVARKEKVISWEAIEGVKTPTAICYSWFCARKTERKRLRYEEQYRLLLRHKHICFDRALGYFKNPPDVPAETFENDLEIVENKQVTIDITQKYHQQQQQQQQQQLQGRQTSVDVKKRGGAAGTGTTRKNSRSRTARAPSVIPQNPPYPSAPTPTVGAGYRNPQEPYAWYNGQPPNMMTMQPGQPNIVPTYGQSTMPPKTVMPSSRMAMNRPPYVQPTMNEQQMNPILMPPVARQISSKRKLDQSSMFTNEAYGTPPKMQMSSGKLLREKRAGQHQNPMMVPERTMMQGNYNPKMYAQAAQMPSNQYINQQMVSNQTNMMPQGYNTNTMMQQQQQNPYGRATMQQSGNVPVGSSMNNQMMGGGQVWQNQVQNQVQQQQTVVANAATAAIYSRQQTYPNNMQQNQMGSVQIAQ</sequence>
<dbReference type="EMBL" id="CAJOBC010000421">
    <property type="protein sequence ID" value="CAF3583893.1"/>
    <property type="molecule type" value="Genomic_DNA"/>
</dbReference>
<reference evidence="10" key="1">
    <citation type="submission" date="2021-02" db="EMBL/GenBank/DDBJ databases">
        <authorList>
            <person name="Nowell W R."/>
        </authorList>
    </citation>
    <scope>NUCLEOTIDE SEQUENCE</scope>
</reference>
<dbReference type="EMBL" id="CAJNOQ010000421">
    <property type="protein sequence ID" value="CAF0799015.1"/>
    <property type="molecule type" value="Genomic_DNA"/>
</dbReference>
<dbReference type="GO" id="GO:0003713">
    <property type="term" value="F:transcription coactivator activity"/>
    <property type="evidence" value="ECO:0007669"/>
    <property type="project" value="TreeGrafter"/>
</dbReference>
<feature type="compositionally biased region" description="Low complexity" evidence="8">
    <location>
        <begin position="684"/>
        <end position="696"/>
    </location>
</feature>
<feature type="region of interest" description="Disordered" evidence="8">
    <location>
        <begin position="654"/>
        <end position="698"/>
    </location>
</feature>
<organism evidence="10 12">
    <name type="scientific">Didymodactylos carnosus</name>
    <dbReference type="NCBI Taxonomy" id="1234261"/>
    <lineage>
        <taxon>Eukaryota</taxon>
        <taxon>Metazoa</taxon>
        <taxon>Spiralia</taxon>
        <taxon>Gnathifera</taxon>
        <taxon>Rotifera</taxon>
        <taxon>Eurotatoria</taxon>
        <taxon>Bdelloidea</taxon>
        <taxon>Philodinida</taxon>
        <taxon>Philodinidae</taxon>
        <taxon>Didymodactylos</taxon>
    </lineage>
</organism>
<dbReference type="Proteomes" id="UP000663829">
    <property type="component" value="Unassembled WGS sequence"/>
</dbReference>
<accession>A0A813SG82</accession>
<dbReference type="PANTHER" id="PTHR46007:SF11">
    <property type="entry name" value="MEDIATOR OF RNA POLYMERASE II TRANSCRIPTION SUBUNIT 12"/>
    <property type="match status" value="1"/>
</dbReference>
<keyword evidence="4" id="KW-0805">Transcription regulation</keyword>
<comment type="subcellular location">
    <subcellularLocation>
        <location evidence="1">Nucleus</location>
    </subcellularLocation>
</comment>
<keyword evidence="7" id="KW-0539">Nucleus</keyword>
<protein>
    <recommendedName>
        <fullName evidence="9">Mediator complex subunit Med12 domain-containing protein</fullName>
    </recommendedName>
</protein>
<evidence type="ECO:0000256" key="7">
    <source>
        <dbReference type="ARBA" id="ARBA00023242"/>
    </source>
</evidence>
<dbReference type="InterPro" id="IPR021990">
    <property type="entry name" value="Mediator_Med12_LCEWAV"/>
</dbReference>
<evidence type="ECO:0000256" key="3">
    <source>
        <dbReference type="ARBA" id="ARBA00022491"/>
    </source>
</evidence>
<evidence type="ECO:0000256" key="2">
    <source>
        <dbReference type="ARBA" id="ARBA00010289"/>
    </source>
</evidence>
<comment type="similarity">
    <text evidence="2">Belongs to the Mediator complex subunit 12 family.</text>
</comment>
<gene>
    <name evidence="10" type="ORF">GPM918_LOCUS3411</name>
    <name evidence="11" type="ORF">SRO942_LOCUS3411</name>
</gene>
<feature type="region of interest" description="Disordered" evidence="8">
    <location>
        <begin position="1818"/>
        <end position="1878"/>
    </location>
</feature>
<dbReference type="Pfam" id="PF09497">
    <property type="entry name" value="Med12"/>
    <property type="match status" value="1"/>
</dbReference>